<evidence type="ECO:0000313" key="3">
    <source>
        <dbReference type="EMBL" id="OLP97191.1"/>
    </source>
</evidence>
<feature type="region of interest" description="Disordered" evidence="2">
    <location>
        <begin position="516"/>
        <end position="545"/>
    </location>
</feature>
<protein>
    <submittedName>
        <fullName evidence="3">Uncharacterized protein</fullName>
    </submittedName>
</protein>
<dbReference type="InterPro" id="IPR013762">
    <property type="entry name" value="Integrase-like_cat_sf"/>
</dbReference>
<dbReference type="GO" id="GO:0006310">
    <property type="term" value="P:DNA recombination"/>
    <property type="evidence" value="ECO:0007669"/>
    <property type="project" value="UniProtKB-KW"/>
</dbReference>
<dbReference type="OrthoDB" id="433053at2759"/>
<dbReference type="Gene3D" id="1.10.443.10">
    <property type="entry name" value="Intergrase catalytic core"/>
    <property type="match status" value="1"/>
</dbReference>
<dbReference type="SUPFAM" id="SSF56349">
    <property type="entry name" value="DNA breaking-rejoining enzymes"/>
    <property type="match status" value="1"/>
</dbReference>
<feature type="region of interest" description="Disordered" evidence="2">
    <location>
        <begin position="1161"/>
        <end position="1224"/>
    </location>
</feature>
<feature type="region of interest" description="Disordered" evidence="2">
    <location>
        <begin position="3031"/>
        <end position="3050"/>
    </location>
</feature>
<evidence type="ECO:0000256" key="2">
    <source>
        <dbReference type="SAM" id="MobiDB-lite"/>
    </source>
</evidence>
<evidence type="ECO:0000313" key="4">
    <source>
        <dbReference type="Proteomes" id="UP000186817"/>
    </source>
</evidence>
<dbReference type="EMBL" id="LSRX01000443">
    <property type="protein sequence ID" value="OLP97191.1"/>
    <property type="molecule type" value="Genomic_DNA"/>
</dbReference>
<comment type="caution">
    <text evidence="3">The sequence shown here is derived from an EMBL/GenBank/DDBJ whole genome shotgun (WGS) entry which is preliminary data.</text>
</comment>
<evidence type="ECO:0000256" key="1">
    <source>
        <dbReference type="ARBA" id="ARBA00023172"/>
    </source>
</evidence>
<reference evidence="3 4" key="1">
    <citation type="submission" date="2016-02" db="EMBL/GenBank/DDBJ databases">
        <title>Genome analysis of coral dinoflagellate symbionts highlights evolutionary adaptations to a symbiotic lifestyle.</title>
        <authorList>
            <person name="Aranda M."/>
            <person name="Li Y."/>
            <person name="Liew Y.J."/>
            <person name="Baumgarten S."/>
            <person name="Simakov O."/>
            <person name="Wilson M."/>
            <person name="Piel J."/>
            <person name="Ashoor H."/>
            <person name="Bougouffa S."/>
            <person name="Bajic V.B."/>
            <person name="Ryu T."/>
            <person name="Ravasi T."/>
            <person name="Bayer T."/>
            <person name="Micklem G."/>
            <person name="Kim H."/>
            <person name="Bhak J."/>
            <person name="Lajeunesse T.C."/>
            <person name="Voolstra C.R."/>
        </authorList>
    </citation>
    <scope>NUCLEOTIDE SEQUENCE [LARGE SCALE GENOMIC DNA]</scope>
    <source>
        <strain evidence="3 4">CCMP2467</strain>
    </source>
</reference>
<feature type="compositionally biased region" description="Basic and acidic residues" evidence="2">
    <location>
        <begin position="1166"/>
        <end position="1182"/>
    </location>
</feature>
<keyword evidence="4" id="KW-1185">Reference proteome</keyword>
<feature type="region of interest" description="Disordered" evidence="2">
    <location>
        <begin position="1762"/>
        <end position="1782"/>
    </location>
</feature>
<keyword evidence="1" id="KW-0233">DNA recombination</keyword>
<feature type="compositionally biased region" description="Polar residues" evidence="2">
    <location>
        <begin position="3037"/>
        <end position="3050"/>
    </location>
</feature>
<feature type="compositionally biased region" description="Low complexity" evidence="2">
    <location>
        <begin position="1765"/>
        <end position="1782"/>
    </location>
</feature>
<organism evidence="3 4">
    <name type="scientific">Symbiodinium microadriaticum</name>
    <name type="common">Dinoflagellate</name>
    <name type="synonym">Zooxanthella microadriatica</name>
    <dbReference type="NCBI Taxonomy" id="2951"/>
    <lineage>
        <taxon>Eukaryota</taxon>
        <taxon>Sar</taxon>
        <taxon>Alveolata</taxon>
        <taxon>Dinophyceae</taxon>
        <taxon>Suessiales</taxon>
        <taxon>Symbiodiniaceae</taxon>
        <taxon>Symbiodinium</taxon>
    </lineage>
</organism>
<sequence length="3050" mass="336714">MGQQITLFDFNFGSLEMTWPAPIKTAIDIGTGLSNCHGGNIFKCLGDKIVPVVTTWPQPIQKMINFGNAIGNCHGGDVFKCFGNKIVQVVTWPQPIQKMIGFGNAIGNCHGGNVFLCFGNKIVENVPMLNTMVSSCSGRNLFECFGTKIAEKVPPLNAMVSMGRDLASCFSGTEPVHLFKCLGTRIAENVPALGRMVTLGRDLVNCADGAEPLDLIKCFGMRLLQEVPPLSFLTKLGELLKEFLGHFTKYATSVVKTAMDKGLGFVQTAATSAFPEVGSPPAVHHADKNLVIKTHSQSGYQSFAQVPKRTSALQTGANASRAGGDDDSDAAITFKVGPYGPETTGLITQFEGKETDTGSCLAFAPRTKTGTGNQDKFLQLEPWAVPCDNTWMQRNWDKWQGYTFYTASSNIEKCVTVTFAVGLQPVAAFVGGIQFDVLPTPFFEFDTQICWPKHHPGGVDISALRFEMRTMGILLFGRTLRLTKRFGDDTDFKGSNLDRGIETFRSQLGLEWGSDFESSSGMNKMSRAPKLLQTNETTSQDEKAEEEGAMQWVDAEELYLASAEYGPELFVNKTSELRGPAASHTSFSASEGLYTDGTLELGVQMGFGPFESPSTKIPLVNIVEQFSSILRALPFISSDSRGAAEEALRDFEDKNEDKLENQVPLFQPADPSSMVAWFKSEDAGPEWASAVGTWKGRVTKGSVTEKVEAGNGAHRPVRYLSGNTHAGYDFGKIMKPDFTICSVTRYLQGGKKSRILTNKDPNFLHGHWQDRAGLAHYKTWATSHDVPSSTDWLVMCGNNKKVVFAGNERRNIATQETPLHDTDFNLYINEGYEQEFSDFGVMEIITWNRALSEDEMWTSMEYLNSKLQAPADPSSMVAWFKSEDAGPEWASAVGTWKGRVTKGSVTEKVEAGNGANRPVRYLSGNTHAGYDFGKIMKPDFTICSVTRYLQGGKKSRILTNKYPNFLHGHWQDRAGLAHYKTWATSHDVPSSTDWLVMCGNNKKVVFAGNERKNIATQEGVLHDKDFNLYINEGFEQEFSDFGVMEIITWNRALSEDEMWTSMEYLNSKLQVAGQVCPGLPMGDRFIQLGEWRLGEHDENHFSISHKEEYAEAVQLAYADIIKALDLSLVARTGQPVGAATCDPSTYERSSGSLVWQGVVPKGAARHQPEEELQSEEREDRRQRVATPPVPVDELFGDAVLASPPQDARAQVPEPEPHGGEDAGSLSLSLEHAAEGDSNRVREVCSAPSRRMAHLFANCSGLASVKPGDVITENLCFTGGRNRITGTRLKDEPHSCVVGDDAAGAVGDTRCLTAATADNITSRVMFDGWTAQIFRNDGTLHPGPRRDYGIWNRQIGKPKGIKFGSNWVEIGAFRIGTIDNIHLSVAHKGGKTAQIFRNDGHLFPGPRGDFGTYGRNPPSLQWPPLIRRPGLPERTGRDSRTGSMAARALSEADVRKLIDGAQVGRPLPLLYFVETGDSPGWRALTFLLQCRRNGFMVILPAEEKVKAQLQTIIDEEGLDGDVPIYSELPVECETHRKRPVGEVVSLFCDFPWSGLKWFRKAATGGRSALHTFPLVSSDKAVVRPLVEPALGVADQWVQEAVVGEGYDTGLAEYFTGESQGEMEPNAPDVEEPTIAELQARIRELEAKAAPTGVDHHEARRHQKGPVARSMFEGGAPQTGDISPEDWRKLQAAAGAPPPGLAKHERQPRAQPLHAEDTALQEQQLEAAEEEPLVGDGSQTTLLKLLAAQTQMLARLTGQRNSDPITAALSSGSGSASEGGSSTGARGMAAREAYLKVLERHGEFAAGVAQRAQTELGVKTQYPGMMRAYLERKVPLRDFKTLMLMGFFFAHAWEAAREAQDVLFEAWAARGIVMIEQWAIDSGRSQAAWLMSGLPDPDVTLLQSRRADIRPYGRLAAPTWIAAQVAYLRDIEFLENRLRGKPPQHQTTETAETEETEDGPRRRSVALSPAASLDATAMDGLQALDSSLVALIGLLFGGPVVCPPRARAGALLTDVQHEMCQNLERHLRYFLSAGPLEGQSLGRCEEKFSQLLRTVKELPGVQPDITDVDLSELVCALQREIDPYGHRAQPDLTGVNPCKVSHFKCFHPLKHWGAVYLCLATLGMGDQMSVEVAQQSHWNVLAYHAGAMLPSEVLAYRRPFPRSPTIELLAIDDHVVCQKLTRQEAAECAVKRDSIIFDRSAEAYSSVGLVQHPKKRKRFLTEATVIGAEVNGDEGFVGPPRHRVAVLMMATLLLVRKGTCTPAVLSSVLGLWIHIVMFRRPALSLLNFAFRDARRLPLNRIIQLRRETLNELTALAMLAPVLQTDVRARYAPEVYSMDASPCGAGIASATVPPKIVSELWRHAEHRGFYTRLEGAATAVLREQGLESEAWFGEASARIPGPWMHVPPSLTEGVLYDVLEVFSPSFNWAAAHSALGLRSHPLSDSGAAPRRFEELLVEAASRYYDLQALKCEWLREVECSDRAFHDDPDWVGELADSLPFRERIRYKFARPSHINVLETRAYKTWLKHLCIHHQRSRAVGLIDSRVLLGAASKGRSSSDALGRVLRSSLPYVLGGALYPGGLHVYSAKNRADGPSRQRPVPPPSKDLPLWYLDLERDDTRRFDVCLASSRVPKNAARWLRMLLLMAGDIEPNPGPMQRPRGPLDLESGFAASTRHKMRKSLEGFASWLLSELQLTLLQVLHSAETAGTALRAYGMHLYEAGLPRYLLVYAITAVQDLRPQFRGALTPAWQIDKKWQLAEPGSCRPVISLPILQAAVAVAALWGWLDWASVTMLGFLCMLHPSEFVCLTRGDLVLPADAMSQDRLAYVHVRNPKTARFARRQHARLEDADTLAFLESRYGGRPLQERLFRGSLHTYRRQWNAIMQRLGVPHRQSDQGATPGVLRGSGATFLYLECEDVQLVAWRGRWAKLKTVEFYLQEVAASLLLQQLPPWARDRIATLRKYAHPLLRRAIQSESSPFRSEQSSADVSGTLRAAAGYLQIGQFRLGDVDGHHFTVIHTGLSKTIQIYRDDGTLHPGPRNDWQQLATRSSEPCD</sequence>
<dbReference type="GO" id="GO:0015074">
    <property type="term" value="P:DNA integration"/>
    <property type="evidence" value="ECO:0007669"/>
    <property type="project" value="InterPro"/>
</dbReference>
<dbReference type="InterPro" id="IPR011010">
    <property type="entry name" value="DNA_brk_join_enz"/>
</dbReference>
<name>A0A1Q9DPV3_SYMMI</name>
<feature type="region of interest" description="Disordered" evidence="2">
    <location>
        <begin position="1646"/>
        <end position="1712"/>
    </location>
</feature>
<gene>
    <name evidence="3" type="ORF">AK812_SmicGene20547</name>
</gene>
<feature type="region of interest" description="Disordered" evidence="2">
    <location>
        <begin position="1936"/>
        <end position="1962"/>
    </location>
</feature>
<proteinExistence type="predicted"/>
<dbReference type="GO" id="GO:0003677">
    <property type="term" value="F:DNA binding"/>
    <property type="evidence" value="ECO:0007669"/>
    <property type="project" value="InterPro"/>
</dbReference>
<dbReference type="Proteomes" id="UP000186817">
    <property type="component" value="Unassembled WGS sequence"/>
</dbReference>
<accession>A0A1Q9DPV3</accession>